<dbReference type="EMBL" id="MF158039">
    <property type="protein sequence ID" value="ATE85798.1"/>
    <property type="molecule type" value="Genomic_DNA"/>
</dbReference>
<dbReference type="Proteomes" id="UP000222681">
    <property type="component" value="Segment"/>
</dbReference>
<keyword evidence="2" id="KW-1185">Reference proteome</keyword>
<gene>
    <name evidence="1" type="ORF">Sf12_gp72</name>
</gene>
<evidence type="ECO:0000313" key="1">
    <source>
        <dbReference type="EMBL" id="ATE85798.1"/>
    </source>
</evidence>
<protein>
    <submittedName>
        <fullName evidence="1">Uncharacterized protein</fullName>
    </submittedName>
</protein>
<name>A0A291AXS7_9CAUD</name>
<proteinExistence type="predicted"/>
<sequence>MINIVGYLFIVKKDNHAIKCFIDEDKASEYANSIGGFVDIIALDQ</sequence>
<evidence type="ECO:0000313" key="2">
    <source>
        <dbReference type="Proteomes" id="UP000222681"/>
    </source>
</evidence>
<reference evidence="1 2" key="1">
    <citation type="submission" date="2017-05" db="EMBL/GenBank/DDBJ databases">
        <title>The isolation and characterization of 16 novel Shigella-infecting phages from the environment.</title>
        <authorList>
            <person name="Doore S.M."/>
            <person name="Schrad J.R."/>
            <person name="Dover J.A."/>
            <person name="Parent K.N."/>
        </authorList>
    </citation>
    <scope>NUCLEOTIDE SEQUENCE [LARGE SCALE GENOMIC DNA]</scope>
</reference>
<accession>A0A291AXS7</accession>
<organism evidence="1 2">
    <name type="scientific">Shigella phage Sf12</name>
    <dbReference type="NCBI Taxonomy" id="2024315"/>
    <lineage>
        <taxon>Viruses</taxon>
        <taxon>Duplodnaviria</taxon>
        <taxon>Heunggongvirae</taxon>
        <taxon>Uroviricota</taxon>
        <taxon>Caudoviricetes</taxon>
        <taxon>Drexlerviridae</taxon>
        <taxon>Rogunavirinae</taxon>
        <taxon>Eastlansingvirus</taxon>
        <taxon>Eastlansingvirus Sf12</taxon>
    </lineage>
</organism>